<name>A0AAU8IWG5_9ACTN</name>
<dbReference type="AlphaFoldDB" id="A0AAU8IWG5"/>
<protein>
    <recommendedName>
        <fullName evidence="2">Pyridoxamine 5'-phosphate oxidase putative domain-containing protein</fullName>
    </recommendedName>
</protein>
<gene>
    <name evidence="1" type="ORF">ABII15_23660</name>
</gene>
<organism evidence="1">
    <name type="scientific">Streptomyces tabacisoli</name>
    <dbReference type="NCBI Taxonomy" id="3156398"/>
    <lineage>
        <taxon>Bacteria</taxon>
        <taxon>Bacillati</taxon>
        <taxon>Actinomycetota</taxon>
        <taxon>Actinomycetes</taxon>
        <taxon>Kitasatosporales</taxon>
        <taxon>Streptomycetaceae</taxon>
        <taxon>Streptomyces</taxon>
    </lineage>
</organism>
<evidence type="ECO:0008006" key="2">
    <source>
        <dbReference type="Google" id="ProtNLM"/>
    </source>
</evidence>
<accession>A0AAU8IWG5</accession>
<proteinExistence type="predicted"/>
<dbReference type="KEGG" id="stac:ABII15_23660"/>
<evidence type="ECO:0000313" key="1">
    <source>
        <dbReference type="EMBL" id="XCJ72772.1"/>
    </source>
</evidence>
<reference evidence="1" key="1">
    <citation type="submission" date="2024-06" db="EMBL/GenBank/DDBJ databases">
        <title>Streptomyces sp. strain HUAS MG91 genome sequences.</title>
        <authorList>
            <person name="Mo P."/>
        </authorList>
    </citation>
    <scope>NUCLEOTIDE SEQUENCE</scope>
    <source>
        <strain evidence="1">HUAS MG91</strain>
    </source>
</reference>
<dbReference type="EMBL" id="CP159534">
    <property type="protein sequence ID" value="XCJ72772.1"/>
    <property type="molecule type" value="Genomic_DNA"/>
</dbReference>
<sequence length="130" mass="13701">MCTSAGAADSSGTIAYCGRTHHPEHGLVHVLGYQHTAVNLSDGPNAMLLHVPSRRLTPQHFLSTGRDGDVLRRMVAAVEDAEAAAGGIAWMSGEPSTVQVFDHDVYTVLLADAPTATNGRPQGSRPTKQS</sequence>
<dbReference type="RefSeq" id="WP_353944292.1">
    <property type="nucleotide sequence ID" value="NZ_CP159534.1"/>
</dbReference>